<dbReference type="InterPro" id="IPR000387">
    <property type="entry name" value="Tyr_Pase_dom"/>
</dbReference>
<dbReference type="PROSITE" id="PS50056">
    <property type="entry name" value="TYR_PHOSPHATASE_2"/>
    <property type="match status" value="1"/>
</dbReference>
<dbReference type="InterPro" id="IPR029021">
    <property type="entry name" value="Prot-tyrosine_phosphatase-like"/>
</dbReference>
<dbReference type="GO" id="GO:0004725">
    <property type="term" value="F:protein tyrosine phosphatase activity"/>
    <property type="evidence" value="ECO:0007669"/>
    <property type="project" value="InterPro"/>
</dbReference>
<dbReference type="PROSITE" id="PS50055">
    <property type="entry name" value="TYR_PHOSPHATASE_PTP"/>
    <property type="match status" value="1"/>
</dbReference>
<dbReference type="InterPro" id="IPR003595">
    <property type="entry name" value="Tyr_Pase_cat"/>
</dbReference>
<organism evidence="4 5">
    <name type="scientific">Steinernema carpocapsae</name>
    <name type="common">Entomopathogenic nematode</name>
    <dbReference type="NCBI Taxonomy" id="34508"/>
    <lineage>
        <taxon>Eukaryota</taxon>
        <taxon>Metazoa</taxon>
        <taxon>Ecdysozoa</taxon>
        <taxon>Nematoda</taxon>
        <taxon>Chromadorea</taxon>
        <taxon>Rhabditida</taxon>
        <taxon>Tylenchina</taxon>
        <taxon>Panagrolaimomorpha</taxon>
        <taxon>Strongyloidoidea</taxon>
        <taxon>Steinernematidae</taxon>
        <taxon>Steinernema</taxon>
    </lineage>
</organism>
<feature type="compositionally biased region" description="Low complexity" evidence="1">
    <location>
        <begin position="105"/>
        <end position="143"/>
    </location>
</feature>
<keyword evidence="5" id="KW-1185">Reference proteome</keyword>
<evidence type="ECO:0000313" key="4">
    <source>
        <dbReference type="EMBL" id="TKR68596.1"/>
    </source>
</evidence>
<evidence type="ECO:0000259" key="3">
    <source>
        <dbReference type="PROSITE" id="PS50056"/>
    </source>
</evidence>
<dbReference type="SMART" id="SM00194">
    <property type="entry name" value="PTPc"/>
    <property type="match status" value="1"/>
</dbReference>
<name>A0A4U5MH26_STECR</name>
<feature type="domain" description="Tyrosine-protein phosphatase" evidence="2">
    <location>
        <begin position="319"/>
        <end position="571"/>
    </location>
</feature>
<comment type="caution">
    <text evidence="4">The sequence shown here is derived from an EMBL/GenBank/DDBJ whole genome shotgun (WGS) entry which is preliminary data.</text>
</comment>
<feature type="compositionally biased region" description="Low complexity" evidence="1">
    <location>
        <begin position="219"/>
        <end position="236"/>
    </location>
</feature>
<evidence type="ECO:0008006" key="6">
    <source>
        <dbReference type="Google" id="ProtNLM"/>
    </source>
</evidence>
<feature type="compositionally biased region" description="Polar residues" evidence="1">
    <location>
        <begin position="34"/>
        <end position="49"/>
    </location>
</feature>
<evidence type="ECO:0000256" key="1">
    <source>
        <dbReference type="SAM" id="MobiDB-lite"/>
    </source>
</evidence>
<proteinExistence type="predicted"/>
<feature type="region of interest" description="Disordered" evidence="1">
    <location>
        <begin position="1"/>
        <end position="270"/>
    </location>
</feature>
<dbReference type="OrthoDB" id="8609993at2759"/>
<protein>
    <recommendedName>
        <fullName evidence="6">Tyrosine-protein phosphatase domain-containing protein</fullName>
    </recommendedName>
</protein>
<dbReference type="PROSITE" id="PS00383">
    <property type="entry name" value="TYR_PHOSPHATASE_1"/>
    <property type="match status" value="1"/>
</dbReference>
<accession>A0A4U5MH26</accession>
<feature type="compositionally biased region" description="Basic and acidic residues" evidence="1">
    <location>
        <begin position="77"/>
        <end position="90"/>
    </location>
</feature>
<reference evidence="4 5" key="1">
    <citation type="journal article" date="2015" name="Genome Biol.">
        <title>Comparative genomics of Steinernema reveals deeply conserved gene regulatory networks.</title>
        <authorList>
            <person name="Dillman A.R."/>
            <person name="Macchietto M."/>
            <person name="Porter C.F."/>
            <person name="Rogers A."/>
            <person name="Williams B."/>
            <person name="Antoshechkin I."/>
            <person name="Lee M.M."/>
            <person name="Goodwin Z."/>
            <person name="Lu X."/>
            <person name="Lewis E.E."/>
            <person name="Goodrich-Blair H."/>
            <person name="Stock S.P."/>
            <person name="Adams B.J."/>
            <person name="Sternberg P.W."/>
            <person name="Mortazavi A."/>
        </authorList>
    </citation>
    <scope>NUCLEOTIDE SEQUENCE [LARGE SCALE GENOMIC DNA]</scope>
    <source>
        <strain evidence="4 5">ALL</strain>
    </source>
</reference>
<evidence type="ECO:0000313" key="5">
    <source>
        <dbReference type="Proteomes" id="UP000298663"/>
    </source>
</evidence>
<dbReference type="PANTHER" id="PTHR46163">
    <property type="entry name" value="TYROSINE-PROTEIN PHOSPHATASE-RELATED"/>
    <property type="match status" value="1"/>
</dbReference>
<dbReference type="Pfam" id="PF00102">
    <property type="entry name" value="Y_phosphatase"/>
    <property type="match status" value="1"/>
</dbReference>
<gene>
    <name evidence="4" type="ORF">L596_024560</name>
</gene>
<dbReference type="SUPFAM" id="SSF52799">
    <property type="entry name" value="(Phosphotyrosine protein) phosphatases II"/>
    <property type="match status" value="1"/>
</dbReference>
<dbReference type="InterPro" id="IPR000242">
    <property type="entry name" value="PTP_cat"/>
</dbReference>
<feature type="compositionally biased region" description="Basic and acidic residues" evidence="1">
    <location>
        <begin position="10"/>
        <end position="20"/>
    </location>
</feature>
<feature type="compositionally biased region" description="Low complexity" evidence="1">
    <location>
        <begin position="175"/>
        <end position="191"/>
    </location>
</feature>
<dbReference type="AlphaFoldDB" id="A0A4U5MH26"/>
<dbReference type="InterPro" id="IPR052782">
    <property type="entry name" value="Oocyte-zygote_transition_reg"/>
</dbReference>
<reference evidence="4 5" key="2">
    <citation type="journal article" date="2019" name="G3 (Bethesda)">
        <title>Hybrid Assembly of the Genome of the Entomopathogenic Nematode Steinernema carpocapsae Identifies the X-Chromosome.</title>
        <authorList>
            <person name="Serra L."/>
            <person name="Macchietto M."/>
            <person name="Macias-Munoz A."/>
            <person name="McGill C.J."/>
            <person name="Rodriguez I.M."/>
            <person name="Rodriguez B."/>
            <person name="Murad R."/>
            <person name="Mortazavi A."/>
        </authorList>
    </citation>
    <scope>NUCLEOTIDE SEQUENCE [LARGE SCALE GENOMIC DNA]</scope>
    <source>
        <strain evidence="4 5">ALL</strain>
    </source>
</reference>
<dbReference type="PRINTS" id="PR00700">
    <property type="entry name" value="PRTYPHPHTASE"/>
</dbReference>
<feature type="domain" description="Tyrosine specific protein phosphatases" evidence="3">
    <location>
        <begin position="490"/>
        <end position="562"/>
    </location>
</feature>
<dbReference type="Proteomes" id="UP000298663">
    <property type="component" value="Unassembled WGS sequence"/>
</dbReference>
<dbReference type="STRING" id="34508.A0A4U5MH26"/>
<evidence type="ECO:0000259" key="2">
    <source>
        <dbReference type="PROSITE" id="PS50055"/>
    </source>
</evidence>
<dbReference type="SMART" id="SM00404">
    <property type="entry name" value="PTPc_motif"/>
    <property type="match status" value="1"/>
</dbReference>
<dbReference type="InterPro" id="IPR016130">
    <property type="entry name" value="Tyr_Pase_AS"/>
</dbReference>
<sequence>MLTKKRKSHKSVETAEDAPKTSKSSMSIAKDPKTSLSVMKSVGTQSARTDLSAHSMEENSVRAIESQIQKLNAEAASQKKPEALSKDKPGYKYRGVNSRHKSSQAAKKTSSMSRKSSVAVVSKSHIEAESSSSVRTTTVSGGSSRRRPQGSKGSIKRVNLSKLRHEANGTSSNDSPPATQSPTTNSSSASAAKKRLATSKSKVVQIRPASIKRSQMSIATAQKKPPKKNPQASPNAGSSPQKSHVDKGSPERAFGTDNSQMSKSLQSLQLTTSVTQDDSFDARKSLSSGHSLQFSNVPLFHRRLRAFVNECLKSSIKSLHTEYDELRFVPTEQQSRIGRLEENAAKNRYTDIFCLDSTRVILSFPNNSESEDYIHANYVSGRNLRNKYILTQGPMMKTIADFWRMIWQEKCGTIVMVCKNIEDNKKKCSEYLPSEEKKLRIAGIEIQQKSQTWKKNQLRETILEMRYKGELRTVIHWQWSGWPDHLVPSKDLQNCFRLLQSGRRNSTTVIHCSAGIGRSGTLMALEICLTDLMQGEHTNVFEVVKFLRRQRAHSVQTFSQYLFIHRALLQFAVYCKTVSAEKIQPFVDLFQSYMSTK</sequence>
<dbReference type="Gene3D" id="3.90.190.10">
    <property type="entry name" value="Protein tyrosine phosphatase superfamily"/>
    <property type="match status" value="1"/>
</dbReference>
<dbReference type="EMBL" id="AZBU02000008">
    <property type="protein sequence ID" value="TKR68596.1"/>
    <property type="molecule type" value="Genomic_DNA"/>
</dbReference>